<keyword evidence="4" id="KW-1185">Reference proteome</keyword>
<dbReference type="NCBIfam" id="NF033773">
    <property type="entry name" value="tellur_TrgA"/>
    <property type="match status" value="1"/>
</dbReference>
<keyword evidence="1" id="KW-0812">Transmembrane</keyword>
<feature type="chain" id="PRO_5001567094" evidence="2">
    <location>
        <begin position="20"/>
        <end position="147"/>
    </location>
</feature>
<keyword evidence="1" id="KW-0472">Membrane</keyword>
<keyword evidence="2" id="KW-0732">Signal</keyword>
<evidence type="ECO:0000256" key="1">
    <source>
        <dbReference type="SAM" id="Phobius"/>
    </source>
</evidence>
<evidence type="ECO:0000256" key="2">
    <source>
        <dbReference type="SAM" id="SignalP"/>
    </source>
</evidence>
<dbReference type="InterPro" id="IPR047784">
    <property type="entry name" value="TrgA"/>
</dbReference>
<evidence type="ECO:0000313" key="4">
    <source>
        <dbReference type="Proteomes" id="UP000024836"/>
    </source>
</evidence>
<dbReference type="AlphaFoldDB" id="A0A058ZLX3"/>
<sequence length="147" mass="16121">MPTAAKLFAAFGFAFMAFFASESFVFELPEGTDPGWFSYINTAIGAICGWRVMGKLAGDGYYSAMTSGLRTLAVFMFFALGGHCLAEMIRLATKLRYDGPGDAIMGMFAMILDYGFLIVTSVPVMLILFVGSVLAAWFSEWASHRWN</sequence>
<protein>
    <submittedName>
        <fullName evidence="3">Tellurite resistance protein</fullName>
    </submittedName>
</protein>
<evidence type="ECO:0000313" key="3">
    <source>
        <dbReference type="EMBL" id="KCV81791.1"/>
    </source>
</evidence>
<keyword evidence="1" id="KW-1133">Transmembrane helix</keyword>
<accession>A0A058ZLX3</accession>
<dbReference type="RefSeq" id="WP_035251285.1">
    <property type="nucleotide sequence ID" value="NZ_AQQY01000006.1"/>
</dbReference>
<gene>
    <name evidence="3" type="ORF">ATO10_10610</name>
</gene>
<dbReference type="eggNOG" id="ENOG5032RSE">
    <property type="taxonomic scope" value="Bacteria"/>
</dbReference>
<comment type="caution">
    <text evidence="3">The sequence shown here is derived from an EMBL/GenBank/DDBJ whole genome shotgun (WGS) entry which is preliminary data.</text>
</comment>
<feature type="transmembrane region" description="Helical" evidence="1">
    <location>
        <begin position="114"/>
        <end position="138"/>
    </location>
</feature>
<dbReference type="OrthoDB" id="7869508at2"/>
<reference evidence="3 4" key="1">
    <citation type="submission" date="2013-04" db="EMBL/GenBank/DDBJ databases">
        <title>Shimia sp. 22II-S11-Z10 Genome Sequencing.</title>
        <authorList>
            <person name="Lai Q."/>
            <person name="Li G."/>
            <person name="Shao Z."/>
        </authorList>
    </citation>
    <scope>NUCLEOTIDE SEQUENCE [LARGE SCALE GENOMIC DNA]</scope>
    <source>
        <strain evidence="4">22II-S11-Z10</strain>
    </source>
</reference>
<proteinExistence type="predicted"/>
<feature type="signal peptide" evidence="2">
    <location>
        <begin position="1"/>
        <end position="19"/>
    </location>
</feature>
<dbReference type="EMBL" id="AQQY01000006">
    <property type="protein sequence ID" value="KCV81791.1"/>
    <property type="molecule type" value="Genomic_DNA"/>
</dbReference>
<name>A0A058ZLX3_9RHOB</name>
<feature type="transmembrane region" description="Helical" evidence="1">
    <location>
        <begin position="72"/>
        <end position="93"/>
    </location>
</feature>
<organism evidence="3 4">
    <name type="scientific">Actibacterium atlanticum</name>
    <dbReference type="NCBI Taxonomy" id="1461693"/>
    <lineage>
        <taxon>Bacteria</taxon>
        <taxon>Pseudomonadati</taxon>
        <taxon>Pseudomonadota</taxon>
        <taxon>Alphaproteobacteria</taxon>
        <taxon>Rhodobacterales</taxon>
        <taxon>Roseobacteraceae</taxon>
        <taxon>Actibacterium</taxon>
    </lineage>
</organism>
<dbReference type="STRING" id="1461693.ATO10_10610"/>
<dbReference type="Proteomes" id="UP000024836">
    <property type="component" value="Unassembled WGS sequence"/>
</dbReference>